<keyword evidence="4" id="KW-1185">Reference proteome</keyword>
<comment type="caution">
    <text evidence="3">The sequence shown here is derived from an EMBL/GenBank/DDBJ whole genome shotgun (WGS) entry which is preliminary data.</text>
</comment>
<accession>A0ABX0GW71</accession>
<gene>
    <name evidence="3" type="ORF">G9H71_09675</name>
</gene>
<feature type="transmembrane region" description="Helical" evidence="1">
    <location>
        <begin position="20"/>
        <end position="38"/>
    </location>
</feature>
<name>A0ABX0GW71_9ACTN</name>
<dbReference type="RefSeq" id="WP_166281135.1">
    <property type="nucleotide sequence ID" value="NZ_JAANNP010000003.1"/>
</dbReference>
<protein>
    <submittedName>
        <fullName evidence="3">PH domain-containing protein</fullName>
    </submittedName>
</protein>
<evidence type="ECO:0000313" key="3">
    <source>
        <dbReference type="EMBL" id="NHC14049.1"/>
    </source>
</evidence>
<sequence length="147" mass="15827">MAPTPPALPHTFRPRWGRRVPYALAVVVLAVFVLLVAGLSDWPVLDRSLVALVGAFIVWFLHRLADVRVVADEHGLTVANILGRRSLDWAEVVGVTLRPADPWLVLDVADGTTVSAMGVQGSDGAYAVRQAAQLELLVAERSGTEGR</sequence>
<dbReference type="Proteomes" id="UP000800981">
    <property type="component" value="Unassembled WGS sequence"/>
</dbReference>
<reference evidence="3 4" key="1">
    <citation type="submission" date="2020-03" db="EMBL/GenBank/DDBJ databases">
        <title>Two novel Motilibacter sp.</title>
        <authorList>
            <person name="Liu S."/>
        </authorList>
    </citation>
    <scope>NUCLEOTIDE SEQUENCE [LARGE SCALE GENOMIC DNA]</scope>
    <source>
        <strain evidence="3 4">E257</strain>
    </source>
</reference>
<feature type="transmembrane region" description="Helical" evidence="1">
    <location>
        <begin position="44"/>
        <end position="61"/>
    </location>
</feature>
<dbReference type="InterPro" id="IPR019692">
    <property type="entry name" value="CFP-6_PH"/>
</dbReference>
<evidence type="ECO:0000259" key="2">
    <source>
        <dbReference type="Pfam" id="PF10756"/>
    </source>
</evidence>
<keyword evidence="1" id="KW-1133">Transmembrane helix</keyword>
<proteinExistence type="predicted"/>
<evidence type="ECO:0000256" key="1">
    <source>
        <dbReference type="SAM" id="Phobius"/>
    </source>
</evidence>
<dbReference type="Pfam" id="PF10756">
    <property type="entry name" value="bPH_6"/>
    <property type="match status" value="1"/>
</dbReference>
<evidence type="ECO:0000313" key="4">
    <source>
        <dbReference type="Proteomes" id="UP000800981"/>
    </source>
</evidence>
<organism evidence="3 4">
    <name type="scientific">Motilibacter deserti</name>
    <dbReference type="NCBI Taxonomy" id="2714956"/>
    <lineage>
        <taxon>Bacteria</taxon>
        <taxon>Bacillati</taxon>
        <taxon>Actinomycetota</taxon>
        <taxon>Actinomycetes</taxon>
        <taxon>Motilibacterales</taxon>
        <taxon>Motilibacteraceae</taxon>
        <taxon>Motilibacter</taxon>
    </lineage>
</organism>
<feature type="domain" description="Low molecular weight protein antigen 6 PH" evidence="2">
    <location>
        <begin position="67"/>
        <end position="131"/>
    </location>
</feature>
<keyword evidence="1" id="KW-0812">Transmembrane</keyword>
<keyword evidence="1" id="KW-0472">Membrane</keyword>
<dbReference type="EMBL" id="JAANNP010000003">
    <property type="protein sequence ID" value="NHC14049.1"/>
    <property type="molecule type" value="Genomic_DNA"/>
</dbReference>